<dbReference type="GO" id="GO:0016301">
    <property type="term" value="F:kinase activity"/>
    <property type="evidence" value="ECO:0007669"/>
    <property type="project" value="UniProtKB-KW"/>
</dbReference>
<protein>
    <submittedName>
        <fullName evidence="1">GAF domain-containing sensor histidine kinase</fullName>
    </submittedName>
</protein>
<dbReference type="EMBL" id="BQXS01008252">
    <property type="protein sequence ID" value="GKT29273.1"/>
    <property type="molecule type" value="Genomic_DNA"/>
</dbReference>
<evidence type="ECO:0000313" key="1">
    <source>
        <dbReference type="EMBL" id="GKT29273.1"/>
    </source>
</evidence>
<keyword evidence="1" id="KW-0418">Kinase</keyword>
<keyword evidence="2" id="KW-1185">Reference proteome</keyword>
<accession>A0ABQ5KA23</accession>
<reference evidence="1" key="1">
    <citation type="submission" date="2022-03" db="EMBL/GenBank/DDBJ databases">
        <title>Draft genome sequence of Aduncisulcus paluster, a free-living microaerophilic Fornicata.</title>
        <authorList>
            <person name="Yuyama I."/>
            <person name="Kume K."/>
            <person name="Tamura T."/>
            <person name="Inagaki Y."/>
            <person name="Hashimoto T."/>
        </authorList>
    </citation>
    <scope>NUCLEOTIDE SEQUENCE</scope>
    <source>
        <strain evidence="1">NY0171</strain>
    </source>
</reference>
<organism evidence="1 2">
    <name type="scientific">Aduncisulcus paluster</name>
    <dbReference type="NCBI Taxonomy" id="2918883"/>
    <lineage>
        <taxon>Eukaryota</taxon>
        <taxon>Metamonada</taxon>
        <taxon>Carpediemonas-like organisms</taxon>
        <taxon>Aduncisulcus</taxon>
    </lineage>
</organism>
<proteinExistence type="predicted"/>
<keyword evidence="1" id="KW-0808">Transferase</keyword>
<comment type="caution">
    <text evidence="1">The sequence shown here is derived from an EMBL/GenBank/DDBJ whole genome shotgun (WGS) entry which is preliminary data.</text>
</comment>
<dbReference type="Proteomes" id="UP001057375">
    <property type="component" value="Unassembled WGS sequence"/>
</dbReference>
<sequence>MSLECFIRGDLEPLGSYFNSCAEIKLDRGVGIRDVVEGTLLGKQAFIAAGTEFYTEQADQLEFLAELEDYYVQVLTLTTDRYSGMLLARLNAEHVRNKLLLEASRTVTSALDPDEVL</sequence>
<name>A0ABQ5KA23_9EUKA</name>
<evidence type="ECO:0000313" key="2">
    <source>
        <dbReference type="Proteomes" id="UP001057375"/>
    </source>
</evidence>
<feature type="non-terminal residue" evidence="1">
    <location>
        <position position="117"/>
    </location>
</feature>
<gene>
    <name evidence="1" type="ORF">ADUPG1_005218</name>
</gene>